<evidence type="ECO:0000313" key="1">
    <source>
        <dbReference type="EMBL" id="KZV79569.1"/>
    </source>
</evidence>
<protein>
    <recommendedName>
        <fullName evidence="3">Amidase domain-containing protein</fullName>
    </recommendedName>
</protein>
<dbReference type="PANTHER" id="PTHR42678:SF34">
    <property type="entry name" value="OS04G0183300 PROTEIN"/>
    <property type="match status" value="1"/>
</dbReference>
<evidence type="ECO:0008006" key="3">
    <source>
        <dbReference type="Google" id="ProtNLM"/>
    </source>
</evidence>
<proteinExistence type="predicted"/>
<organism evidence="1 2">
    <name type="scientific">Exidia glandulosa HHB12029</name>
    <dbReference type="NCBI Taxonomy" id="1314781"/>
    <lineage>
        <taxon>Eukaryota</taxon>
        <taxon>Fungi</taxon>
        <taxon>Dikarya</taxon>
        <taxon>Basidiomycota</taxon>
        <taxon>Agaricomycotina</taxon>
        <taxon>Agaricomycetes</taxon>
        <taxon>Auriculariales</taxon>
        <taxon>Exidiaceae</taxon>
        <taxon>Exidia</taxon>
    </lineage>
</organism>
<dbReference type="STRING" id="1314781.A0A165Z5K9"/>
<dbReference type="AlphaFoldDB" id="A0A165Z5K9"/>
<reference evidence="1 2" key="1">
    <citation type="journal article" date="2016" name="Mol. Biol. Evol.">
        <title>Comparative Genomics of Early-Diverging Mushroom-Forming Fungi Provides Insights into the Origins of Lignocellulose Decay Capabilities.</title>
        <authorList>
            <person name="Nagy L.G."/>
            <person name="Riley R."/>
            <person name="Tritt A."/>
            <person name="Adam C."/>
            <person name="Daum C."/>
            <person name="Floudas D."/>
            <person name="Sun H."/>
            <person name="Yadav J.S."/>
            <person name="Pangilinan J."/>
            <person name="Larsson K.H."/>
            <person name="Matsuura K."/>
            <person name="Barry K."/>
            <person name="Labutti K."/>
            <person name="Kuo R."/>
            <person name="Ohm R.A."/>
            <person name="Bhattacharya S.S."/>
            <person name="Shirouzu T."/>
            <person name="Yoshinaga Y."/>
            <person name="Martin F.M."/>
            <person name="Grigoriev I.V."/>
            <person name="Hibbett D.S."/>
        </authorList>
    </citation>
    <scope>NUCLEOTIDE SEQUENCE [LARGE SCALE GENOMIC DNA]</scope>
    <source>
        <strain evidence="1 2">HHB12029</strain>
    </source>
</reference>
<dbReference type="Proteomes" id="UP000077266">
    <property type="component" value="Unassembled WGS sequence"/>
</dbReference>
<keyword evidence="2" id="KW-1185">Reference proteome</keyword>
<dbReference type="PANTHER" id="PTHR42678">
    <property type="entry name" value="AMIDASE"/>
    <property type="match status" value="1"/>
</dbReference>
<dbReference type="Gene3D" id="3.90.1300.10">
    <property type="entry name" value="Amidase signature (AS) domain"/>
    <property type="match status" value="1"/>
</dbReference>
<dbReference type="InParanoid" id="A0A165Z5K9"/>
<accession>A0A165Z5K9</accession>
<dbReference type="OrthoDB" id="566138at2759"/>
<dbReference type="EMBL" id="KV426594">
    <property type="protein sequence ID" value="KZV79569.1"/>
    <property type="molecule type" value="Genomic_DNA"/>
</dbReference>
<dbReference type="InterPro" id="IPR036928">
    <property type="entry name" value="AS_sf"/>
</dbReference>
<evidence type="ECO:0000313" key="2">
    <source>
        <dbReference type="Proteomes" id="UP000077266"/>
    </source>
</evidence>
<gene>
    <name evidence="1" type="ORF">EXIGLDRAFT_846410</name>
</gene>
<dbReference type="SUPFAM" id="SSF75304">
    <property type="entry name" value="Amidase signature (AS) enzymes"/>
    <property type="match status" value="1"/>
</dbReference>
<name>A0A165Z5K9_EXIGL</name>
<sequence>MLGGSHGIDAVLKEHNLDALLSIPHSWGTRAAAIVGYPIVTVPLSFFPDDTEPVRPDPQFDVVYQSPGLPMGLSFVGTAFSEERLIALAYAFEQGTQVRLQRKAYPQAIPRTQLVDIVGCEWWWICALRRELPDPLSLASSLLRDLRS</sequence>